<dbReference type="GeneID" id="67477728"/>
<dbReference type="InterPro" id="IPR037873">
    <property type="entry name" value="BamE-like"/>
</dbReference>
<dbReference type="Proteomes" id="UP000306393">
    <property type="component" value="Unassembled WGS sequence"/>
</dbReference>
<evidence type="ECO:0000256" key="1">
    <source>
        <dbReference type="ARBA" id="ARBA00022729"/>
    </source>
</evidence>
<accession>A0A357U2A3</accession>
<evidence type="ECO:0008006" key="7">
    <source>
        <dbReference type="Google" id="ProtNLM"/>
    </source>
</evidence>
<reference evidence="3 6" key="2">
    <citation type="journal article" date="2020" name="FEMS Microbiol. Ecol.">
        <title>Temporal dynamics of bacterial communities during seed development and maturation.</title>
        <authorList>
            <person name="Chesneau G."/>
            <person name="Torres-Cortes G."/>
            <person name="Briand M."/>
            <person name="Darrasse A."/>
            <person name="Preveaux A."/>
            <person name="Marais C."/>
            <person name="Jacques M.A."/>
            <person name="Shade A."/>
            <person name="Barret M."/>
        </authorList>
    </citation>
    <scope>NUCLEOTIDE SEQUENCE [LARGE SCALE GENOMIC DNA]</scope>
    <source>
        <strain evidence="3 6">CFBP13732</strain>
    </source>
</reference>
<reference evidence="4 5" key="1">
    <citation type="journal article" date="2019" name="Sci. Rep.">
        <title>Differences in resource use lead to coexistence of seed-transmitted microbial populations.</title>
        <authorList>
            <person name="Torres-Cortes G."/>
            <person name="Garcia B.J."/>
            <person name="Compant S."/>
            <person name="Rezki S."/>
            <person name="Jones P."/>
            <person name="Preveaux A."/>
            <person name="Briand M."/>
            <person name="Roulet A."/>
            <person name="Bouchez O."/>
            <person name="Jacobson D."/>
            <person name="Barret M."/>
        </authorList>
    </citation>
    <scope>NUCLEOTIDE SEQUENCE [LARGE SCALE GENOMIC DNA]</scope>
    <source>
        <strain evidence="4 5">CFBP13511</strain>
    </source>
</reference>
<dbReference type="PROSITE" id="PS51257">
    <property type="entry name" value="PROKAR_LIPOPROTEIN"/>
    <property type="match status" value="1"/>
</dbReference>
<proteinExistence type="predicted"/>
<evidence type="ECO:0000313" key="4">
    <source>
        <dbReference type="EMBL" id="TKJ94550.1"/>
    </source>
</evidence>
<dbReference type="RefSeq" id="WP_062745163.1">
    <property type="nucleotide sequence ID" value="NZ_CP022725.1"/>
</dbReference>
<evidence type="ECO:0000256" key="2">
    <source>
        <dbReference type="SAM" id="SignalP"/>
    </source>
</evidence>
<keyword evidence="1 2" id="KW-0732">Signal</keyword>
<evidence type="ECO:0000313" key="6">
    <source>
        <dbReference type="Proteomes" id="UP000661012"/>
    </source>
</evidence>
<dbReference type="EMBL" id="JACYNN010000004">
    <property type="protein sequence ID" value="MBD8106481.1"/>
    <property type="molecule type" value="Genomic_DNA"/>
</dbReference>
<comment type="caution">
    <text evidence="4">The sequence shown here is derived from an EMBL/GenBank/DDBJ whole genome shotgun (WGS) entry which is preliminary data.</text>
</comment>
<name>A0A357U2A3_9GAMM</name>
<dbReference type="Proteomes" id="UP000661012">
    <property type="component" value="Unassembled WGS sequence"/>
</dbReference>
<gene>
    <name evidence="4" type="ORF">EpCFBP13511_03100</name>
    <name evidence="3" type="ORF">IFT93_08590</name>
</gene>
<evidence type="ECO:0000313" key="5">
    <source>
        <dbReference type="Proteomes" id="UP000306393"/>
    </source>
</evidence>
<sequence length="98" mass="10684">MNKKIVGCLMLALLTGCTASVGNNFDDAQLASIHHDVTTKQDLIALFGEPSSDTPFPQGQSILMWTWSQAKTGSTTEGRTLTVRLQNDKVKTWTVSKT</sequence>
<dbReference type="KEGG" id="epe:CI789_13020"/>
<feature type="chain" id="PRO_5030066701" description="Lipoprotein SmpA/OmlA domain-containing protein" evidence="2">
    <location>
        <begin position="20"/>
        <end position="98"/>
    </location>
</feature>
<dbReference type="AlphaFoldDB" id="A0A357U2A3"/>
<organism evidence="4 5">
    <name type="scientific">Erwinia persicina</name>
    <dbReference type="NCBI Taxonomy" id="55211"/>
    <lineage>
        <taxon>Bacteria</taxon>
        <taxon>Pseudomonadati</taxon>
        <taxon>Pseudomonadota</taxon>
        <taxon>Gammaproteobacteria</taxon>
        <taxon>Enterobacterales</taxon>
        <taxon>Erwiniaceae</taxon>
        <taxon>Erwinia</taxon>
    </lineage>
</organism>
<keyword evidence="6" id="KW-1185">Reference proteome</keyword>
<dbReference type="OrthoDB" id="6546839at2"/>
<evidence type="ECO:0000313" key="3">
    <source>
        <dbReference type="EMBL" id="MBD8106481.1"/>
    </source>
</evidence>
<dbReference type="Gene3D" id="3.30.1450.10">
    <property type="match status" value="1"/>
</dbReference>
<feature type="signal peptide" evidence="2">
    <location>
        <begin position="1"/>
        <end position="19"/>
    </location>
</feature>
<protein>
    <recommendedName>
        <fullName evidence="7">Lipoprotein SmpA/OmlA domain-containing protein</fullName>
    </recommendedName>
</protein>
<dbReference type="EMBL" id="QGAC01000002">
    <property type="protein sequence ID" value="TKJ94550.1"/>
    <property type="molecule type" value="Genomic_DNA"/>
</dbReference>